<dbReference type="Gene3D" id="1.10.490.10">
    <property type="entry name" value="Globins"/>
    <property type="match status" value="1"/>
</dbReference>
<dbReference type="EMBL" id="FPBK01000007">
    <property type="protein sequence ID" value="SFU56537.1"/>
    <property type="molecule type" value="Genomic_DNA"/>
</dbReference>
<dbReference type="STRING" id="1224947.SAMN05216480_107153"/>
<dbReference type="GO" id="GO:0019825">
    <property type="term" value="F:oxygen binding"/>
    <property type="evidence" value="ECO:0007669"/>
    <property type="project" value="InterPro"/>
</dbReference>
<protein>
    <submittedName>
        <fullName evidence="1">Hemoglobin</fullName>
    </submittedName>
</protein>
<dbReference type="Proteomes" id="UP000199138">
    <property type="component" value="Unassembled WGS sequence"/>
</dbReference>
<sequence length="140" mass="16697">MYLSIMEKREINNREDVAVLVNTFYKAIRKDAFLGPYFTGMISNWETHLAHLTDFWCGQLFFDSGYEGDPMEKHRNVDKFFYHNMNENHFKAWLEIWLSVLDSEFKGENAELLKNKATKMASAIHMDMYMHRKKNEEAKD</sequence>
<gene>
    <name evidence="1" type="ORF">SAMN05216480_107153</name>
</gene>
<evidence type="ECO:0000313" key="2">
    <source>
        <dbReference type="Proteomes" id="UP000199138"/>
    </source>
</evidence>
<dbReference type="InterPro" id="IPR009050">
    <property type="entry name" value="Globin-like_sf"/>
</dbReference>
<accession>A0A1I7H752</accession>
<evidence type="ECO:0000313" key="1">
    <source>
        <dbReference type="EMBL" id="SFU56537.1"/>
    </source>
</evidence>
<dbReference type="SUPFAM" id="SSF46458">
    <property type="entry name" value="Globin-like"/>
    <property type="match status" value="1"/>
</dbReference>
<organism evidence="1 2">
    <name type="scientific">Pustulibacterium marinum</name>
    <dbReference type="NCBI Taxonomy" id="1224947"/>
    <lineage>
        <taxon>Bacteria</taxon>
        <taxon>Pseudomonadati</taxon>
        <taxon>Bacteroidota</taxon>
        <taxon>Flavobacteriia</taxon>
        <taxon>Flavobacteriales</taxon>
        <taxon>Flavobacteriaceae</taxon>
        <taxon>Pustulibacterium</taxon>
    </lineage>
</organism>
<keyword evidence="2" id="KW-1185">Reference proteome</keyword>
<dbReference type="AlphaFoldDB" id="A0A1I7H752"/>
<dbReference type="InterPro" id="IPR012292">
    <property type="entry name" value="Globin/Proto"/>
</dbReference>
<dbReference type="CDD" id="cd08916">
    <property type="entry name" value="TrHb3_P"/>
    <property type="match status" value="1"/>
</dbReference>
<dbReference type="GO" id="GO:0020037">
    <property type="term" value="F:heme binding"/>
    <property type="evidence" value="ECO:0007669"/>
    <property type="project" value="InterPro"/>
</dbReference>
<proteinExistence type="predicted"/>
<name>A0A1I7H752_9FLAO</name>
<reference evidence="1 2" key="1">
    <citation type="submission" date="2016-10" db="EMBL/GenBank/DDBJ databases">
        <authorList>
            <person name="de Groot N.N."/>
        </authorList>
    </citation>
    <scope>NUCLEOTIDE SEQUENCE [LARGE SCALE GENOMIC DNA]</scope>
    <source>
        <strain evidence="1 2">CGMCC 1.12333</strain>
    </source>
</reference>